<feature type="region of interest" description="Disordered" evidence="1">
    <location>
        <begin position="1"/>
        <end position="21"/>
    </location>
</feature>
<keyword evidence="3" id="KW-1185">Reference proteome</keyword>
<sequence length="229" mass="25460">MTKSSSSTTTSHSSPSSAEIDSTTTELKTLVLASLSAFNQKDFNYTATPAARDFQSRISPNFTAELERVDGVLSWTDLIALWRGLADSMPDARFEVENVDVDVFEYGRASVFVETRSPVKERVRLGHMMVFKVSLVAVNNLPREGRVGICPTKERQRRIRTCLHCQSHGSVQPREDLRSMWKVGSIKADQSAATESAFTCRRTISSFSGVHRNLKDLCLGLPLKSNKLS</sequence>
<dbReference type="SUPFAM" id="SSF54427">
    <property type="entry name" value="NTF2-like"/>
    <property type="match status" value="1"/>
</dbReference>
<gene>
    <name evidence="2" type="ORF">ZT3D7_G2080</name>
</gene>
<dbReference type="InterPro" id="IPR032710">
    <property type="entry name" value="NTF2-like_dom_sf"/>
</dbReference>
<evidence type="ECO:0008006" key="4">
    <source>
        <dbReference type="Google" id="ProtNLM"/>
    </source>
</evidence>
<evidence type="ECO:0000256" key="1">
    <source>
        <dbReference type="SAM" id="MobiDB-lite"/>
    </source>
</evidence>
<proteinExistence type="predicted"/>
<organism evidence="2 3">
    <name type="scientific">Zymoseptoria tritici (strain ST99CH_3D7)</name>
    <dbReference type="NCBI Taxonomy" id="1276538"/>
    <lineage>
        <taxon>Eukaryota</taxon>
        <taxon>Fungi</taxon>
        <taxon>Dikarya</taxon>
        <taxon>Ascomycota</taxon>
        <taxon>Pezizomycotina</taxon>
        <taxon>Dothideomycetes</taxon>
        <taxon>Dothideomycetidae</taxon>
        <taxon>Mycosphaerellales</taxon>
        <taxon>Mycosphaerellaceae</taxon>
        <taxon>Zymoseptoria</taxon>
    </lineage>
</organism>
<name>A0A1X7RHN7_ZYMT9</name>
<reference evidence="2 3" key="1">
    <citation type="submission" date="2016-06" db="EMBL/GenBank/DDBJ databases">
        <authorList>
            <person name="Kjaerup R.B."/>
            <person name="Dalgaard T.S."/>
            <person name="Juul-Madsen H.R."/>
        </authorList>
    </citation>
    <scope>NUCLEOTIDE SEQUENCE [LARGE SCALE GENOMIC DNA]</scope>
</reference>
<evidence type="ECO:0000313" key="3">
    <source>
        <dbReference type="Proteomes" id="UP000215127"/>
    </source>
</evidence>
<dbReference type="Proteomes" id="UP000215127">
    <property type="component" value="Chromosome 1"/>
</dbReference>
<accession>A0A1X7RHN7</accession>
<feature type="compositionally biased region" description="Low complexity" evidence="1">
    <location>
        <begin position="1"/>
        <end position="17"/>
    </location>
</feature>
<evidence type="ECO:0000313" key="2">
    <source>
        <dbReference type="EMBL" id="SMQ46933.1"/>
    </source>
</evidence>
<dbReference type="EMBL" id="LT853692">
    <property type="protein sequence ID" value="SMQ46933.1"/>
    <property type="molecule type" value="Genomic_DNA"/>
</dbReference>
<dbReference type="AlphaFoldDB" id="A0A1X7RHN7"/>
<protein>
    <recommendedName>
        <fullName evidence="4">SnoaL-like domain-containing protein</fullName>
    </recommendedName>
</protein>